<dbReference type="GO" id="GO:0005829">
    <property type="term" value="C:cytosol"/>
    <property type="evidence" value="ECO:0007669"/>
    <property type="project" value="TreeGrafter"/>
</dbReference>
<dbReference type="Gene3D" id="3.40.366.10">
    <property type="entry name" value="Malonyl-Coenzyme A Acyl Carrier Protein, domain 2"/>
    <property type="match status" value="1"/>
</dbReference>
<comment type="caution">
    <text evidence="9">The sequence shown here is derived from an EMBL/GenBank/DDBJ whole genome shotgun (WGS) entry which is preliminary data.</text>
</comment>
<feature type="active site" evidence="7">
    <location>
        <position position="111"/>
    </location>
</feature>
<dbReference type="InterPro" id="IPR014043">
    <property type="entry name" value="Acyl_transferase_dom"/>
</dbReference>
<dbReference type="SMART" id="SM00827">
    <property type="entry name" value="PKS_AT"/>
    <property type="match status" value="1"/>
</dbReference>
<dbReference type="FunFam" id="3.30.70.250:FF:000001">
    <property type="entry name" value="Malonyl CoA-acyl carrier protein transacylase"/>
    <property type="match status" value="1"/>
</dbReference>
<dbReference type="NCBIfam" id="TIGR00128">
    <property type="entry name" value="fabD"/>
    <property type="match status" value="1"/>
</dbReference>
<dbReference type="EMBL" id="AJXT01000004">
    <property type="protein sequence ID" value="EIL95062.1"/>
    <property type="molecule type" value="Genomic_DNA"/>
</dbReference>
<feature type="active site" evidence="7">
    <location>
        <position position="220"/>
    </location>
</feature>
<evidence type="ECO:0000256" key="1">
    <source>
        <dbReference type="ARBA" id="ARBA00013258"/>
    </source>
</evidence>
<dbReference type="InterPro" id="IPR016036">
    <property type="entry name" value="Malonyl_transacylase_ACP-bd"/>
</dbReference>
<dbReference type="Proteomes" id="UP000003226">
    <property type="component" value="Unassembled WGS sequence"/>
</dbReference>
<dbReference type="PANTHER" id="PTHR42681">
    <property type="entry name" value="MALONYL-COA-ACYL CARRIER PROTEIN TRANSACYLASE, MITOCHONDRIAL"/>
    <property type="match status" value="1"/>
</dbReference>
<evidence type="ECO:0000313" key="10">
    <source>
        <dbReference type="Proteomes" id="UP000003226"/>
    </source>
</evidence>
<dbReference type="eggNOG" id="COG0331">
    <property type="taxonomic scope" value="Bacteria"/>
</dbReference>
<evidence type="ECO:0000313" key="9">
    <source>
        <dbReference type="EMBL" id="EIL95062.1"/>
    </source>
</evidence>
<dbReference type="InterPro" id="IPR004410">
    <property type="entry name" value="Malonyl_CoA-ACP_transAc_FabD"/>
</dbReference>
<protein>
    <recommendedName>
        <fullName evidence="2 6">Malonyl CoA-acyl carrier protein transacylase</fullName>
        <ecNumber evidence="1 6">2.3.1.39</ecNumber>
    </recommendedName>
</protein>
<comment type="similarity">
    <text evidence="6">Belongs to the fabD family.</text>
</comment>
<keyword evidence="3 6" id="KW-0808">Transferase</keyword>
<organism evidence="9 10">
    <name type="scientific">Rhodanobacter spathiphylli B39</name>
    <dbReference type="NCBI Taxonomy" id="1163407"/>
    <lineage>
        <taxon>Bacteria</taxon>
        <taxon>Pseudomonadati</taxon>
        <taxon>Pseudomonadota</taxon>
        <taxon>Gammaproteobacteria</taxon>
        <taxon>Lysobacterales</taxon>
        <taxon>Rhodanobacteraceae</taxon>
        <taxon>Rhodanobacter</taxon>
    </lineage>
</organism>
<name>I4W6H1_9GAMM</name>
<dbReference type="SUPFAM" id="SSF55048">
    <property type="entry name" value="Probable ACP-binding domain of malonyl-CoA ACP transacylase"/>
    <property type="match status" value="1"/>
</dbReference>
<dbReference type="SUPFAM" id="SSF52151">
    <property type="entry name" value="FabD/lysophospholipase-like"/>
    <property type="match status" value="1"/>
</dbReference>
<dbReference type="PANTHER" id="PTHR42681:SF1">
    <property type="entry name" value="MALONYL-COA-ACYL CARRIER PROTEIN TRANSACYLASE, MITOCHONDRIAL"/>
    <property type="match status" value="1"/>
</dbReference>
<dbReference type="InterPro" id="IPR050858">
    <property type="entry name" value="Mal-CoA-ACP_Trans/PKS_FabD"/>
</dbReference>
<evidence type="ECO:0000256" key="5">
    <source>
        <dbReference type="ARBA" id="ARBA00048462"/>
    </source>
</evidence>
<evidence type="ECO:0000256" key="3">
    <source>
        <dbReference type="ARBA" id="ARBA00022679"/>
    </source>
</evidence>
<evidence type="ECO:0000259" key="8">
    <source>
        <dbReference type="SMART" id="SM00827"/>
    </source>
</evidence>
<dbReference type="GO" id="GO:0004314">
    <property type="term" value="F:[acyl-carrier-protein] S-malonyltransferase activity"/>
    <property type="evidence" value="ECO:0007669"/>
    <property type="project" value="UniProtKB-EC"/>
</dbReference>
<accession>I4W6H1</accession>
<dbReference type="InterPro" id="IPR024925">
    <property type="entry name" value="Malonyl_CoA-ACP_transAc"/>
</dbReference>
<keyword evidence="4 6" id="KW-0012">Acyltransferase</keyword>
<dbReference type="STRING" id="1163407.UU7_02837"/>
<dbReference type="AlphaFoldDB" id="I4W6H1"/>
<gene>
    <name evidence="9" type="ORF">UU7_02837</name>
</gene>
<evidence type="ECO:0000256" key="2">
    <source>
        <dbReference type="ARBA" id="ARBA00018953"/>
    </source>
</evidence>
<dbReference type="PIRSF" id="PIRSF000446">
    <property type="entry name" value="Mct"/>
    <property type="match status" value="1"/>
</dbReference>
<evidence type="ECO:0000256" key="4">
    <source>
        <dbReference type="ARBA" id="ARBA00023315"/>
    </source>
</evidence>
<feature type="domain" description="Malonyl-CoA:ACP transacylase (MAT)" evidence="8">
    <location>
        <begin position="26"/>
        <end position="321"/>
    </location>
</feature>
<dbReference type="EC" id="2.3.1.39" evidence="1 6"/>
<dbReference type="InterPro" id="IPR001227">
    <property type="entry name" value="Ac_transferase_dom_sf"/>
</dbReference>
<dbReference type="InterPro" id="IPR016035">
    <property type="entry name" value="Acyl_Trfase/lysoPLipase"/>
</dbReference>
<dbReference type="Pfam" id="PF00698">
    <property type="entry name" value="Acyl_transf_1"/>
    <property type="match status" value="1"/>
</dbReference>
<comment type="catalytic activity">
    <reaction evidence="5 6">
        <text>holo-[ACP] + malonyl-CoA = malonyl-[ACP] + CoA</text>
        <dbReference type="Rhea" id="RHEA:41792"/>
        <dbReference type="Rhea" id="RHEA-COMP:9623"/>
        <dbReference type="Rhea" id="RHEA-COMP:9685"/>
        <dbReference type="ChEBI" id="CHEBI:57287"/>
        <dbReference type="ChEBI" id="CHEBI:57384"/>
        <dbReference type="ChEBI" id="CHEBI:64479"/>
        <dbReference type="ChEBI" id="CHEBI:78449"/>
        <dbReference type="EC" id="2.3.1.39"/>
    </reaction>
</comment>
<evidence type="ECO:0000256" key="7">
    <source>
        <dbReference type="PIRSR" id="PIRSR000446-1"/>
    </source>
</evidence>
<dbReference type="GO" id="GO:0006633">
    <property type="term" value="P:fatty acid biosynthetic process"/>
    <property type="evidence" value="ECO:0007669"/>
    <property type="project" value="TreeGrafter"/>
</dbReference>
<reference evidence="9 10" key="1">
    <citation type="journal article" date="2012" name="J. Bacteriol.">
        <title>Genome sequences for six rhodanobacter strains, isolated from soils and the terrestrial subsurface, with variable denitrification capabilities.</title>
        <authorList>
            <person name="Kostka J.E."/>
            <person name="Green S.J."/>
            <person name="Rishishwar L."/>
            <person name="Prakash O."/>
            <person name="Katz L.S."/>
            <person name="Marino-Ramirez L."/>
            <person name="Jordan I.K."/>
            <person name="Munk C."/>
            <person name="Ivanova N."/>
            <person name="Mikhailova N."/>
            <person name="Watson D.B."/>
            <person name="Brown S.D."/>
            <person name="Palumbo A.V."/>
            <person name="Brooks S.C."/>
        </authorList>
    </citation>
    <scope>NUCLEOTIDE SEQUENCE [LARGE SCALE GENOMIC DNA]</scope>
    <source>
        <strain evidence="9 10">B39</strain>
    </source>
</reference>
<dbReference type="Gene3D" id="3.30.70.250">
    <property type="entry name" value="Malonyl-CoA ACP transacylase, ACP-binding"/>
    <property type="match status" value="1"/>
</dbReference>
<dbReference type="PATRIC" id="fig|1163407.3.peg.565"/>
<evidence type="ECO:0000256" key="6">
    <source>
        <dbReference type="PIRNR" id="PIRNR000446"/>
    </source>
</evidence>
<proteinExistence type="inferred from homology"/>
<sequence length="330" mass="34088">MHGTMFAFVDGIRPSMSSTASSLAFVFPGQGSQSVGMLAELAAVHSEVRAAFDEASQGAGVDLWSLSAQGPEDQLNRTENTQPALLAASVAVWRVWQKLRGAQPARLSGHSLGEYSALVCAGAISLHDAAALVAERGRLMQAAVPAGVGAMAAILGGDDAQIAAVCDEVAQGQVVAPANFNSPGQLVIAGNAEAVDRALARLAELGVKKAIKLAVSVPSHCALMCEAADKLGERMATVDWKLPSVPVIQNAEACSYGSIEEIRGALQRQLYMPVRWTECVQALAAGGATRVAECGPGKVLAGLIKRIDKSIEARAIGAPADLDAALAEWA</sequence>
<keyword evidence="10" id="KW-1185">Reference proteome</keyword>